<dbReference type="AlphaFoldDB" id="A0A1Y0IEZ2"/>
<feature type="transmembrane region" description="Helical" evidence="1">
    <location>
        <begin position="68"/>
        <end position="87"/>
    </location>
</feature>
<keyword evidence="1" id="KW-1133">Transmembrane helix</keyword>
<accession>A0A1Y0IEZ2</accession>
<dbReference type="RefSeq" id="WP_087463814.1">
    <property type="nucleotide sequence ID" value="NZ_CP021425.1"/>
</dbReference>
<feature type="transmembrane region" description="Helical" evidence="1">
    <location>
        <begin position="7"/>
        <end position="25"/>
    </location>
</feature>
<dbReference type="EMBL" id="CP021425">
    <property type="protein sequence ID" value="ARU59108.1"/>
    <property type="molecule type" value="Genomic_DNA"/>
</dbReference>
<keyword evidence="1" id="KW-0472">Membrane</keyword>
<gene>
    <name evidence="2" type="ORF">OLMES_5124</name>
</gene>
<dbReference type="PANTHER" id="PTHR36974">
    <property type="entry name" value="MEMBRANE PROTEIN-RELATED"/>
    <property type="match status" value="1"/>
</dbReference>
<name>A0A1Y0IEZ2_9GAMM</name>
<dbReference type="PANTHER" id="PTHR36974:SF1">
    <property type="entry name" value="DOXX FAMILY MEMBRANE PROTEIN"/>
    <property type="match status" value="1"/>
</dbReference>
<sequence length="133" mass="14816">MSQYQRIGLGFVFLWFMGGGIGHFVMTDFFVNIMPPQLPLHYEAVYISGVFEILGALGLLIPATRRWAGYGLIALTICVTPANVHMWMNPELYPEFPEWALTARLVIQALLLACIAWSTRPVESTTDSQPAVA</sequence>
<evidence type="ECO:0000256" key="1">
    <source>
        <dbReference type="SAM" id="Phobius"/>
    </source>
</evidence>
<reference evidence="2 3" key="1">
    <citation type="submission" date="2017-05" db="EMBL/GenBank/DDBJ databases">
        <title>Genomic insights into alkan degradation activity of Oleiphilus messinensis.</title>
        <authorList>
            <person name="Kozyavkin S.A."/>
            <person name="Slesarev A.I."/>
            <person name="Golyshin P.N."/>
            <person name="Korzhenkov A."/>
            <person name="Golyshina O.N."/>
            <person name="Toshchakov S.V."/>
        </authorList>
    </citation>
    <scope>NUCLEOTIDE SEQUENCE [LARGE SCALE GENOMIC DNA]</scope>
    <source>
        <strain evidence="2 3">ME102</strain>
    </source>
</reference>
<keyword evidence="3" id="KW-1185">Reference proteome</keyword>
<protein>
    <submittedName>
        <fullName evidence="2">DoxX family multipass membrane protein</fullName>
    </submittedName>
</protein>
<proteinExistence type="predicted"/>
<dbReference type="KEGG" id="ome:OLMES_5124"/>
<evidence type="ECO:0000313" key="3">
    <source>
        <dbReference type="Proteomes" id="UP000196027"/>
    </source>
</evidence>
<feature type="transmembrane region" description="Helical" evidence="1">
    <location>
        <begin position="45"/>
        <end position="61"/>
    </location>
</feature>
<organism evidence="2 3">
    <name type="scientific">Oleiphilus messinensis</name>
    <dbReference type="NCBI Taxonomy" id="141451"/>
    <lineage>
        <taxon>Bacteria</taxon>
        <taxon>Pseudomonadati</taxon>
        <taxon>Pseudomonadota</taxon>
        <taxon>Gammaproteobacteria</taxon>
        <taxon>Oceanospirillales</taxon>
        <taxon>Oleiphilaceae</taxon>
        <taxon>Oleiphilus</taxon>
    </lineage>
</organism>
<dbReference type="OrthoDB" id="3267646at2"/>
<keyword evidence="1" id="KW-0812">Transmembrane</keyword>
<evidence type="ECO:0000313" key="2">
    <source>
        <dbReference type="EMBL" id="ARU59108.1"/>
    </source>
</evidence>
<dbReference type="Proteomes" id="UP000196027">
    <property type="component" value="Chromosome"/>
</dbReference>